<feature type="signal peptide" evidence="1">
    <location>
        <begin position="1"/>
        <end position="22"/>
    </location>
</feature>
<dbReference type="Proteomes" id="UP001157133">
    <property type="component" value="Unassembled WGS sequence"/>
</dbReference>
<dbReference type="RefSeq" id="WP_284206478.1">
    <property type="nucleotide sequence ID" value="NZ_BSSU01000003.1"/>
</dbReference>
<evidence type="ECO:0000313" key="2">
    <source>
        <dbReference type="EMBL" id="GLX81150.1"/>
    </source>
</evidence>
<accession>A0ABQ6GZ23</accession>
<comment type="caution">
    <text evidence="2">The sequence shown here is derived from an EMBL/GenBank/DDBJ whole genome shotgun (WGS) entry which is preliminary data.</text>
</comment>
<keyword evidence="1" id="KW-0732">Signal</keyword>
<evidence type="ECO:0000313" key="3">
    <source>
        <dbReference type="Proteomes" id="UP001157133"/>
    </source>
</evidence>
<evidence type="ECO:0000256" key="1">
    <source>
        <dbReference type="SAM" id="SignalP"/>
    </source>
</evidence>
<dbReference type="SMART" id="SM00671">
    <property type="entry name" value="SEL1"/>
    <property type="match status" value="3"/>
</dbReference>
<dbReference type="InterPro" id="IPR006597">
    <property type="entry name" value="Sel1-like"/>
</dbReference>
<dbReference type="PANTHER" id="PTHR11102:SF160">
    <property type="entry name" value="ERAD-ASSOCIATED E3 UBIQUITIN-PROTEIN LIGASE COMPONENT HRD3"/>
    <property type="match status" value="1"/>
</dbReference>
<gene>
    <name evidence="2" type="ORF">theurythT_06020</name>
</gene>
<keyword evidence="3" id="KW-1185">Reference proteome</keyword>
<proteinExistence type="predicted"/>
<dbReference type="InterPro" id="IPR011990">
    <property type="entry name" value="TPR-like_helical_dom_sf"/>
</dbReference>
<sequence length="270" mass="30691">MKNLLSVVTALGLLLLVPQSNAEQLEACQSDACVEYFNKFKRGAKGGHLRAMATLGQFYYVGYGTEKNEDKALKYLEKAARKGEKSSQYLVGAISLLSEENKDYKKAVKYLEKVAKSNYKDSNFLLGTLYVNDKFIKHDYEKADLYLAKAYKQSDPRLPDLLTSVDDDLKKHASNFPLLTKQMNKKPMKKADDGSFEWPSTNMEVITINSPPLESRFDEQLVMFKKRKKTTGSRFQGQTCEEQISCYQTRLNGQATDTFFNITSAYSYSN</sequence>
<dbReference type="SUPFAM" id="SSF81901">
    <property type="entry name" value="HCP-like"/>
    <property type="match status" value="1"/>
</dbReference>
<organism evidence="2 3">
    <name type="scientific">Thalassotalea eurytherma</name>
    <dbReference type="NCBI Taxonomy" id="1144278"/>
    <lineage>
        <taxon>Bacteria</taxon>
        <taxon>Pseudomonadati</taxon>
        <taxon>Pseudomonadota</taxon>
        <taxon>Gammaproteobacteria</taxon>
        <taxon>Alteromonadales</taxon>
        <taxon>Colwelliaceae</taxon>
        <taxon>Thalassotalea</taxon>
    </lineage>
</organism>
<reference evidence="2 3" key="1">
    <citation type="submission" date="2023-03" db="EMBL/GenBank/DDBJ databases">
        <title>Draft genome sequence of Thalassotalea eurytherma JCM 18482T.</title>
        <authorList>
            <person name="Sawabe T."/>
        </authorList>
    </citation>
    <scope>NUCLEOTIDE SEQUENCE [LARGE SCALE GENOMIC DNA]</scope>
    <source>
        <strain evidence="2 3">JCM 18482</strain>
    </source>
</reference>
<dbReference type="Pfam" id="PF08238">
    <property type="entry name" value="Sel1"/>
    <property type="match status" value="3"/>
</dbReference>
<dbReference type="InterPro" id="IPR050767">
    <property type="entry name" value="Sel1_AlgK"/>
</dbReference>
<dbReference type="Gene3D" id="1.25.40.10">
    <property type="entry name" value="Tetratricopeptide repeat domain"/>
    <property type="match status" value="1"/>
</dbReference>
<dbReference type="EMBL" id="BSSU01000003">
    <property type="protein sequence ID" value="GLX81150.1"/>
    <property type="molecule type" value="Genomic_DNA"/>
</dbReference>
<protein>
    <recommendedName>
        <fullName evidence="4">Sel1 repeat family protein</fullName>
    </recommendedName>
</protein>
<evidence type="ECO:0008006" key="4">
    <source>
        <dbReference type="Google" id="ProtNLM"/>
    </source>
</evidence>
<feature type="chain" id="PRO_5046652270" description="Sel1 repeat family protein" evidence="1">
    <location>
        <begin position="23"/>
        <end position="270"/>
    </location>
</feature>
<dbReference type="PANTHER" id="PTHR11102">
    <property type="entry name" value="SEL-1-LIKE PROTEIN"/>
    <property type="match status" value="1"/>
</dbReference>
<name>A0ABQ6GZ23_9GAMM</name>